<dbReference type="PANTHER" id="PTHR42920:SF5">
    <property type="entry name" value="EAMA DOMAIN-CONTAINING PROTEIN"/>
    <property type="match status" value="1"/>
</dbReference>
<keyword evidence="4 6" id="KW-1133">Transmembrane helix</keyword>
<keyword evidence="5 6" id="KW-0472">Membrane</keyword>
<dbReference type="EMBL" id="JAVRHX010000002">
    <property type="protein sequence ID" value="MDT0594926.1"/>
    <property type="molecule type" value="Genomic_DNA"/>
</dbReference>
<gene>
    <name evidence="8" type="ORF">RM552_08750</name>
</gene>
<evidence type="ECO:0000259" key="7">
    <source>
        <dbReference type="Pfam" id="PF00892"/>
    </source>
</evidence>
<feature type="transmembrane region" description="Helical" evidence="6">
    <location>
        <begin position="259"/>
        <end position="276"/>
    </location>
</feature>
<accession>A0ABU2ZRQ2</accession>
<feature type="transmembrane region" description="Helical" evidence="6">
    <location>
        <begin position="171"/>
        <end position="191"/>
    </location>
</feature>
<evidence type="ECO:0000256" key="4">
    <source>
        <dbReference type="ARBA" id="ARBA00022989"/>
    </source>
</evidence>
<dbReference type="Pfam" id="PF00892">
    <property type="entry name" value="EamA"/>
    <property type="match status" value="2"/>
</dbReference>
<evidence type="ECO:0000256" key="1">
    <source>
        <dbReference type="ARBA" id="ARBA00004651"/>
    </source>
</evidence>
<keyword evidence="2" id="KW-1003">Cell membrane</keyword>
<feature type="transmembrane region" description="Helical" evidence="6">
    <location>
        <begin position="55"/>
        <end position="73"/>
    </location>
</feature>
<proteinExistence type="predicted"/>
<dbReference type="SUPFAM" id="SSF103481">
    <property type="entry name" value="Multidrug resistance efflux transporter EmrE"/>
    <property type="match status" value="2"/>
</dbReference>
<evidence type="ECO:0000256" key="6">
    <source>
        <dbReference type="SAM" id="Phobius"/>
    </source>
</evidence>
<evidence type="ECO:0000313" key="8">
    <source>
        <dbReference type="EMBL" id="MDT0594926.1"/>
    </source>
</evidence>
<feature type="transmembrane region" description="Helical" evidence="6">
    <location>
        <begin position="23"/>
        <end position="43"/>
    </location>
</feature>
<comment type="caution">
    <text evidence="8">The sequence shown here is derived from an EMBL/GenBank/DDBJ whole genome shotgun (WGS) entry which is preliminary data.</text>
</comment>
<sequence length="293" mass="32316">MFSLKPILIKYAYELGLNSEQVIALRMIIAMPFYLSLAIYFWVKKQDKRVTYKAWIWKISGLGVLGYFIASYLDLLGLQYISAQLERVVLFCFPTIVVVLSYFIFKTKLPKNIWLLLAMSYAGILIIFGHDLKTLGDEVLLGTFLVFISAVAFAIYVVFSKAIITQVGSQMFTSIAMLAASVVILVYFVATQPIQSLFVNIEQFAVVASVAIFCTVIPSLLVAEGIHRIGPERTSIVGTSGPAITSVLAVFLLDEAFTGYHGLGLALIMASIGLMIKPEKKSVEAKEQPDTLA</sequence>
<comment type="subcellular location">
    <subcellularLocation>
        <location evidence="1">Cell membrane</location>
        <topology evidence="1">Multi-pass membrane protein</topology>
    </subcellularLocation>
</comment>
<evidence type="ECO:0000256" key="3">
    <source>
        <dbReference type="ARBA" id="ARBA00022692"/>
    </source>
</evidence>
<feature type="transmembrane region" description="Helical" evidence="6">
    <location>
        <begin position="235"/>
        <end position="253"/>
    </location>
</feature>
<keyword evidence="9" id="KW-1185">Reference proteome</keyword>
<evidence type="ECO:0000313" key="9">
    <source>
        <dbReference type="Proteomes" id="UP001253545"/>
    </source>
</evidence>
<keyword evidence="3 6" id="KW-0812">Transmembrane</keyword>
<feature type="transmembrane region" description="Helical" evidence="6">
    <location>
        <begin position="112"/>
        <end position="128"/>
    </location>
</feature>
<protein>
    <submittedName>
        <fullName evidence="8">DMT family transporter</fullName>
    </submittedName>
</protein>
<dbReference type="InterPro" id="IPR037185">
    <property type="entry name" value="EmrE-like"/>
</dbReference>
<dbReference type="Proteomes" id="UP001253545">
    <property type="component" value="Unassembled WGS sequence"/>
</dbReference>
<feature type="transmembrane region" description="Helical" evidence="6">
    <location>
        <begin position="85"/>
        <end position="105"/>
    </location>
</feature>
<feature type="transmembrane region" description="Helical" evidence="6">
    <location>
        <begin position="203"/>
        <end position="223"/>
    </location>
</feature>
<feature type="domain" description="EamA" evidence="7">
    <location>
        <begin position="2"/>
        <end position="128"/>
    </location>
</feature>
<evidence type="ECO:0000256" key="2">
    <source>
        <dbReference type="ARBA" id="ARBA00022475"/>
    </source>
</evidence>
<name>A0ABU2ZRQ2_9ALTE</name>
<dbReference type="PANTHER" id="PTHR42920">
    <property type="entry name" value="OS03G0707200 PROTEIN-RELATED"/>
    <property type="match status" value="1"/>
</dbReference>
<dbReference type="InterPro" id="IPR051258">
    <property type="entry name" value="Diverse_Substrate_Transporter"/>
</dbReference>
<feature type="transmembrane region" description="Helical" evidence="6">
    <location>
        <begin position="140"/>
        <end position="159"/>
    </location>
</feature>
<dbReference type="RefSeq" id="WP_311368446.1">
    <property type="nucleotide sequence ID" value="NZ_JAVRHX010000002.1"/>
</dbReference>
<evidence type="ECO:0000256" key="5">
    <source>
        <dbReference type="ARBA" id="ARBA00023136"/>
    </source>
</evidence>
<organism evidence="8 9">
    <name type="scientific">Glaciecola petra</name>
    <dbReference type="NCBI Taxonomy" id="3075602"/>
    <lineage>
        <taxon>Bacteria</taxon>
        <taxon>Pseudomonadati</taxon>
        <taxon>Pseudomonadota</taxon>
        <taxon>Gammaproteobacteria</taxon>
        <taxon>Alteromonadales</taxon>
        <taxon>Alteromonadaceae</taxon>
        <taxon>Glaciecola</taxon>
    </lineage>
</organism>
<reference evidence="8 9" key="1">
    <citation type="submission" date="2023-09" db="EMBL/GenBank/DDBJ databases">
        <authorList>
            <person name="Rey-Velasco X."/>
        </authorList>
    </citation>
    <scope>NUCLEOTIDE SEQUENCE [LARGE SCALE GENOMIC DNA]</scope>
    <source>
        <strain evidence="8 9">P117</strain>
    </source>
</reference>
<feature type="domain" description="EamA" evidence="7">
    <location>
        <begin position="141"/>
        <end position="275"/>
    </location>
</feature>
<dbReference type="InterPro" id="IPR000620">
    <property type="entry name" value="EamA_dom"/>
</dbReference>